<dbReference type="PANTHER" id="PTHR26452">
    <property type="entry name" value="OLFACTORY RECEPTOR"/>
    <property type="match status" value="1"/>
</dbReference>
<feature type="transmembrane region" description="Helical" evidence="12">
    <location>
        <begin position="104"/>
        <end position="122"/>
    </location>
</feature>
<reference evidence="14" key="1">
    <citation type="thesis" date="2020" institute="ProQuest LLC" country="789 East Eisenhower Parkway, Ann Arbor, MI, USA">
        <title>Comparative Genomics and Chromosome Evolution.</title>
        <authorList>
            <person name="Mudd A.B."/>
        </authorList>
    </citation>
    <scope>NUCLEOTIDE SEQUENCE</scope>
    <source>
        <strain evidence="14">1538</strain>
        <tissue evidence="14">Blood</tissue>
    </source>
</reference>
<protein>
    <recommendedName>
        <fullName evidence="12">Olfactory receptor</fullName>
    </recommendedName>
</protein>
<feature type="transmembrane region" description="Helical" evidence="12">
    <location>
        <begin position="200"/>
        <end position="228"/>
    </location>
</feature>
<dbReference type="GO" id="GO:0004984">
    <property type="term" value="F:olfactory receptor activity"/>
    <property type="evidence" value="ECO:0007669"/>
    <property type="project" value="InterPro"/>
</dbReference>
<evidence type="ECO:0000259" key="13">
    <source>
        <dbReference type="PROSITE" id="PS50262"/>
    </source>
</evidence>
<evidence type="ECO:0000256" key="2">
    <source>
        <dbReference type="ARBA" id="ARBA00022475"/>
    </source>
</evidence>
<comment type="caution">
    <text evidence="14">The sequence shown here is derived from an EMBL/GenBank/DDBJ whole genome shotgun (WGS) entry which is preliminary data.</text>
</comment>
<keyword evidence="4 11" id="KW-0812">Transmembrane</keyword>
<keyword evidence="8 12" id="KW-0472">Membrane</keyword>
<evidence type="ECO:0000256" key="11">
    <source>
        <dbReference type="RuleBase" id="RU000688"/>
    </source>
</evidence>
<keyword evidence="5 12" id="KW-0552">Olfaction</keyword>
<organism evidence="14 15">
    <name type="scientific">Pyxicephalus adspersus</name>
    <name type="common">African bullfrog</name>
    <dbReference type="NCBI Taxonomy" id="30357"/>
    <lineage>
        <taxon>Eukaryota</taxon>
        <taxon>Metazoa</taxon>
        <taxon>Chordata</taxon>
        <taxon>Craniata</taxon>
        <taxon>Vertebrata</taxon>
        <taxon>Euteleostomi</taxon>
        <taxon>Amphibia</taxon>
        <taxon>Batrachia</taxon>
        <taxon>Anura</taxon>
        <taxon>Neobatrachia</taxon>
        <taxon>Ranoidea</taxon>
        <taxon>Pyxicephalidae</taxon>
        <taxon>Pyxicephalinae</taxon>
        <taxon>Pyxicephalus</taxon>
    </lineage>
</organism>
<evidence type="ECO:0000256" key="12">
    <source>
        <dbReference type="RuleBase" id="RU363047"/>
    </source>
</evidence>
<dbReference type="FunFam" id="1.20.1070.10:FF:000001">
    <property type="entry name" value="Olfactory receptor"/>
    <property type="match status" value="1"/>
</dbReference>
<dbReference type="Gene3D" id="1.20.1070.10">
    <property type="entry name" value="Rhodopsin 7-helix transmembrane proteins"/>
    <property type="match status" value="1"/>
</dbReference>
<dbReference type="EMBL" id="DYDO01000001">
    <property type="protein sequence ID" value="DBA32335.1"/>
    <property type="molecule type" value="Genomic_DNA"/>
</dbReference>
<dbReference type="PROSITE" id="PS50262">
    <property type="entry name" value="G_PROTEIN_RECEP_F1_2"/>
    <property type="match status" value="1"/>
</dbReference>
<comment type="similarity">
    <text evidence="11">Belongs to the G-protein coupled receptor 1 family.</text>
</comment>
<feature type="transmembrane region" description="Helical" evidence="12">
    <location>
        <begin position="64"/>
        <end position="84"/>
    </location>
</feature>
<keyword evidence="3 12" id="KW-0716">Sensory transduction</keyword>
<dbReference type="PROSITE" id="PS00237">
    <property type="entry name" value="G_PROTEIN_RECEP_F1_1"/>
    <property type="match status" value="1"/>
</dbReference>
<keyword evidence="9 11" id="KW-0675">Receptor</keyword>
<dbReference type="Pfam" id="PF13853">
    <property type="entry name" value="7tm_4"/>
    <property type="match status" value="1"/>
</dbReference>
<dbReference type="InterPro" id="IPR050516">
    <property type="entry name" value="Olfactory_GPCR"/>
</dbReference>
<evidence type="ECO:0000256" key="9">
    <source>
        <dbReference type="ARBA" id="ARBA00023170"/>
    </source>
</evidence>
<evidence type="ECO:0000256" key="1">
    <source>
        <dbReference type="ARBA" id="ARBA00004651"/>
    </source>
</evidence>
<feature type="transmembrane region" description="Helical" evidence="12">
    <location>
        <begin position="28"/>
        <end position="52"/>
    </location>
</feature>
<dbReference type="PRINTS" id="PR00237">
    <property type="entry name" value="GPCRRHODOPSN"/>
</dbReference>
<dbReference type="AlphaFoldDB" id="A0AAV3AWL4"/>
<feature type="transmembrane region" description="Helical" evidence="12">
    <location>
        <begin position="142"/>
        <end position="160"/>
    </location>
</feature>
<accession>A0AAV3AWL4</accession>
<dbReference type="GO" id="GO:0004930">
    <property type="term" value="F:G protein-coupled receptor activity"/>
    <property type="evidence" value="ECO:0007669"/>
    <property type="project" value="UniProtKB-KW"/>
</dbReference>
<name>A0AAV3AWL4_PYXAD</name>
<dbReference type="PRINTS" id="PR00245">
    <property type="entry name" value="OLFACTORYR"/>
</dbReference>
<evidence type="ECO:0000256" key="3">
    <source>
        <dbReference type="ARBA" id="ARBA00022606"/>
    </source>
</evidence>
<evidence type="ECO:0000256" key="7">
    <source>
        <dbReference type="ARBA" id="ARBA00023040"/>
    </source>
</evidence>
<dbReference type="SUPFAM" id="SSF81321">
    <property type="entry name" value="Family A G protein-coupled receptor-like"/>
    <property type="match status" value="1"/>
</dbReference>
<evidence type="ECO:0000313" key="15">
    <source>
        <dbReference type="Proteomes" id="UP001181693"/>
    </source>
</evidence>
<feature type="domain" description="G-protein coupled receptors family 1 profile" evidence="13">
    <location>
        <begin position="43"/>
        <end position="292"/>
    </location>
</feature>
<dbReference type="InterPro" id="IPR000725">
    <property type="entry name" value="Olfact_rcpt"/>
</dbReference>
<keyword evidence="15" id="KW-1185">Reference proteome</keyword>
<evidence type="ECO:0000313" key="14">
    <source>
        <dbReference type="EMBL" id="DBA32335.1"/>
    </source>
</evidence>
<gene>
    <name evidence="14" type="ORF">GDO54_000135</name>
</gene>
<dbReference type="CDD" id="cd13954">
    <property type="entry name" value="7tmA_OR"/>
    <property type="match status" value="1"/>
</dbReference>
<feature type="transmembrane region" description="Helical" evidence="12">
    <location>
        <begin position="274"/>
        <end position="294"/>
    </location>
</feature>
<evidence type="ECO:0000256" key="8">
    <source>
        <dbReference type="ARBA" id="ARBA00023136"/>
    </source>
</evidence>
<dbReference type="InterPro" id="IPR000276">
    <property type="entry name" value="GPCR_Rhodpsn"/>
</dbReference>
<evidence type="ECO:0000256" key="6">
    <source>
        <dbReference type="ARBA" id="ARBA00022989"/>
    </source>
</evidence>
<evidence type="ECO:0000256" key="4">
    <source>
        <dbReference type="ARBA" id="ARBA00022692"/>
    </source>
</evidence>
<dbReference type="InterPro" id="IPR017452">
    <property type="entry name" value="GPCR_Rhodpsn_7TM"/>
</dbReference>
<keyword evidence="7 11" id="KW-0297">G-protein coupled receptor</keyword>
<keyword evidence="6 12" id="KW-1133">Transmembrane helix</keyword>
<proteinExistence type="inferred from homology"/>
<dbReference type="GO" id="GO:0005886">
    <property type="term" value="C:plasma membrane"/>
    <property type="evidence" value="ECO:0007669"/>
    <property type="project" value="UniProtKB-SubCell"/>
</dbReference>
<dbReference type="Proteomes" id="UP001181693">
    <property type="component" value="Unassembled WGS sequence"/>
</dbReference>
<keyword evidence="2 12" id="KW-1003">Cell membrane</keyword>
<sequence length="311" mass="35409">MLINSPNWTLVDGFVLLGLTEEPSLQKILFILFLILYTMNLIGNASIMLIVILEQTLHTPMYFFLSNLSFFDICFSSVTVPKMLQNLLTQQKMISLTACLAQMHFFHFLGSSEVFLLTAMSYDRYVAICKPLHYCGIMSMRICLLFALGSWLTGFFHSLMHTLFTAQLPFCGPNKVNHFFCDIKPLLKLACTDTKLNAHLLVLVTGSLVMISFLLTFLSYIFISFALLRIRSSTGRLRAFSTCASHLTVVILLYGTAIFTYVRPITEETLQTDRIAAIFFTVLTPMLNPFIYTLRNQDVQNATKRLFRCSE</sequence>
<evidence type="ECO:0000256" key="5">
    <source>
        <dbReference type="ARBA" id="ARBA00022725"/>
    </source>
</evidence>
<evidence type="ECO:0000256" key="10">
    <source>
        <dbReference type="ARBA" id="ARBA00023224"/>
    </source>
</evidence>
<feature type="transmembrane region" description="Helical" evidence="12">
    <location>
        <begin position="240"/>
        <end position="262"/>
    </location>
</feature>
<keyword evidence="10 11" id="KW-0807">Transducer</keyword>
<comment type="subcellular location">
    <subcellularLocation>
        <location evidence="1 12">Cell membrane</location>
        <topology evidence="1 12">Multi-pass membrane protein</topology>
    </subcellularLocation>
</comment>